<reference evidence="7" key="1">
    <citation type="journal article" date="2017" name="Nucleic Acids Res.">
        <title>Proteogenomics produces comprehensive and highly accurate protein-coding gene annotation in a complete genome assembly of Malassezia sympodialis.</title>
        <authorList>
            <person name="Zhu Y."/>
            <person name="Engstroem P.G."/>
            <person name="Tellgren-Roth C."/>
            <person name="Baudo C.D."/>
            <person name="Kennell J.C."/>
            <person name="Sun S."/>
            <person name="Billmyre R.B."/>
            <person name="Schroeder M.S."/>
            <person name="Andersson A."/>
            <person name="Holm T."/>
            <person name="Sigurgeirsson B."/>
            <person name="Wu G."/>
            <person name="Sankaranarayanan S.R."/>
            <person name="Siddharthan R."/>
            <person name="Sanyal K."/>
            <person name="Lundeberg J."/>
            <person name="Nystedt B."/>
            <person name="Boekhout T."/>
            <person name="Dawson T.L. Jr."/>
            <person name="Heitman J."/>
            <person name="Scheynius A."/>
            <person name="Lehtioe J."/>
        </authorList>
    </citation>
    <scope>NUCLEOTIDE SEQUENCE [LARGE SCALE GENOMIC DNA]</scope>
    <source>
        <strain evidence="7">ATCC 42132</strain>
    </source>
</reference>
<feature type="compositionally biased region" description="Basic residues" evidence="5">
    <location>
        <begin position="1"/>
        <end position="22"/>
    </location>
</feature>
<accession>M5EPX8</accession>
<organism evidence="6 7">
    <name type="scientific">Malassezia sympodialis (strain ATCC 42132)</name>
    <name type="common">Atopic eczema-associated yeast</name>
    <dbReference type="NCBI Taxonomy" id="1230383"/>
    <lineage>
        <taxon>Eukaryota</taxon>
        <taxon>Fungi</taxon>
        <taxon>Dikarya</taxon>
        <taxon>Basidiomycota</taxon>
        <taxon>Ustilaginomycotina</taxon>
        <taxon>Malasseziomycetes</taxon>
        <taxon>Malasseziales</taxon>
        <taxon>Malasseziaceae</taxon>
        <taxon>Malassezia</taxon>
    </lineage>
</organism>
<dbReference type="Gene3D" id="3.40.50.300">
    <property type="entry name" value="P-loop containing nucleotide triphosphate hydrolases"/>
    <property type="match status" value="1"/>
</dbReference>
<comment type="subcellular location">
    <subcellularLocation>
        <location evidence="1">Nucleus</location>
    </subcellularLocation>
</comment>
<dbReference type="HOGENOM" id="CLU_451309_0_0_1"/>
<feature type="region of interest" description="Disordered" evidence="5">
    <location>
        <begin position="471"/>
        <end position="605"/>
    </location>
</feature>
<dbReference type="InterPro" id="IPR027417">
    <property type="entry name" value="P-loop_NTPase"/>
</dbReference>
<dbReference type="Pfam" id="PF08701">
    <property type="entry name" value="GN3L_Grn1"/>
    <property type="match status" value="1"/>
</dbReference>
<dbReference type="Proteomes" id="UP000186303">
    <property type="component" value="Chromosome 2"/>
</dbReference>
<feature type="region of interest" description="Disordered" evidence="5">
    <location>
        <begin position="1"/>
        <end position="58"/>
    </location>
</feature>
<dbReference type="InterPro" id="IPR023179">
    <property type="entry name" value="GTP-bd_ortho_bundle_sf"/>
</dbReference>
<evidence type="ECO:0000256" key="2">
    <source>
        <dbReference type="ARBA" id="ARBA00022741"/>
    </source>
</evidence>
<feature type="compositionally biased region" description="Low complexity" evidence="5">
    <location>
        <begin position="575"/>
        <end position="584"/>
    </location>
</feature>
<name>M5EPX8_MALS4</name>
<dbReference type="OrthoDB" id="10266128at2759"/>
<keyword evidence="4" id="KW-0539">Nucleus</keyword>
<feature type="region of interest" description="Disordered" evidence="5">
    <location>
        <begin position="76"/>
        <end position="113"/>
    </location>
</feature>
<protein>
    <submittedName>
        <fullName evidence="6">Similar to S.cerevisiae protein NUG1 (GTPase that associates with nuclear 60S pre-ribosomes)</fullName>
    </submittedName>
</protein>
<evidence type="ECO:0000256" key="1">
    <source>
        <dbReference type="ARBA" id="ARBA00004123"/>
    </source>
</evidence>
<dbReference type="STRING" id="1230383.M5EPX8"/>
<evidence type="ECO:0000313" key="6">
    <source>
        <dbReference type="EMBL" id="SHO76713.1"/>
    </source>
</evidence>
<dbReference type="VEuPathDB" id="FungiDB:MSYG_1051"/>
<dbReference type="EMBL" id="LT671822">
    <property type="protein sequence ID" value="SHO76713.1"/>
    <property type="molecule type" value="Genomic_DNA"/>
</dbReference>
<sequence>MVRVKKRASKRMTLKQRAKIHKKVQEHGRKQRREARRNPQRKSKKADPGIPNLFPYKEELLNEMEERRRIAAEQRMLAKEKHHEDDEDDAEDEEEEPVPEPAQATPHVRPRAPMLSRPLADVVAPKSEIKAVVYVLDARDPSSFRRAWLESQLRSNKSPKLTLALAKADLVPSEVLTGWLYDLRRAGLAAFPTSVRPGAEPEGVDALAAHLRAVSKGDVAVLGLEHVGKTDLAAALQDTMEGVQVYDTPSLVRSAMPMPTEDDEDDMAEELSRMENQAKLLWTLMRNQGQVQRFKDPVALVRMLLPRVAHPVDLMIAYGTPAFGSFVPERATLADDVPDDEAMREYERQTETKAMADTEEFLIGVARSVGRLKRMGMPDTAGAARLLLRDWAHGGLGYYAMPHTKAKAVQTKGSKQDKALWAEVEQLVQDMGAVLPRKEWRQAWASKELRLKALEKAPYDEDKLAFMPILEDLDEDDEVEEDDVEEDDNEEDDDEEDDDDDDEEDDDDEDEEDEEGDDNIDDDDEEDIDDGDLDEEDLDEQLVPPSSRKRSKAPMNERARKLSKPTKEARPAKAPRPSKATRPAQAPPKRRTPAPGEAYDINAYF</sequence>
<dbReference type="PANTHER" id="PTHR11089">
    <property type="entry name" value="GTP-BINDING PROTEIN-RELATED"/>
    <property type="match status" value="1"/>
</dbReference>
<evidence type="ECO:0000256" key="5">
    <source>
        <dbReference type="SAM" id="MobiDB-lite"/>
    </source>
</evidence>
<evidence type="ECO:0000256" key="4">
    <source>
        <dbReference type="ARBA" id="ARBA00023242"/>
    </source>
</evidence>
<evidence type="ECO:0000313" key="7">
    <source>
        <dbReference type="Proteomes" id="UP000186303"/>
    </source>
</evidence>
<dbReference type="InterPro" id="IPR014813">
    <property type="entry name" value="Gnl3_N_dom"/>
</dbReference>
<dbReference type="AlphaFoldDB" id="M5EPX8"/>
<dbReference type="Gene3D" id="1.10.1580.10">
    <property type="match status" value="1"/>
</dbReference>
<dbReference type="OMA" id="FKLDGLW"/>
<dbReference type="KEGG" id="msym:MSY001_2494"/>
<keyword evidence="7" id="KW-1185">Reference proteome</keyword>
<proteinExistence type="predicted"/>
<dbReference type="RefSeq" id="XP_018741020.1">
    <property type="nucleotide sequence ID" value="XM_018884352.1"/>
</dbReference>
<dbReference type="GO" id="GO:0005525">
    <property type="term" value="F:GTP binding"/>
    <property type="evidence" value="ECO:0007669"/>
    <property type="project" value="UniProtKB-KW"/>
</dbReference>
<dbReference type="InterPro" id="IPR050755">
    <property type="entry name" value="TRAFAC_YlqF/YawG_RiboMat"/>
</dbReference>
<feature type="compositionally biased region" description="Acidic residues" evidence="5">
    <location>
        <begin position="471"/>
        <end position="540"/>
    </location>
</feature>
<dbReference type="SUPFAM" id="SSF52540">
    <property type="entry name" value="P-loop containing nucleoside triphosphate hydrolases"/>
    <property type="match status" value="1"/>
</dbReference>
<gene>
    <name evidence="6" type="ORF">MSYG_1051</name>
</gene>
<feature type="compositionally biased region" description="Acidic residues" evidence="5">
    <location>
        <begin position="85"/>
        <end position="98"/>
    </location>
</feature>
<evidence type="ECO:0000256" key="3">
    <source>
        <dbReference type="ARBA" id="ARBA00023134"/>
    </source>
</evidence>
<keyword evidence="2" id="KW-0547">Nucleotide-binding</keyword>
<dbReference type="PANTHER" id="PTHR11089:SF30">
    <property type="entry name" value="GUANINE NUCLEOTIDE-BINDING PROTEIN-LIKE 3 HOMOLOG"/>
    <property type="match status" value="1"/>
</dbReference>
<keyword evidence="3" id="KW-0342">GTP-binding</keyword>
<feature type="compositionally biased region" description="Basic residues" evidence="5">
    <location>
        <begin position="29"/>
        <end position="44"/>
    </location>
</feature>
<feature type="compositionally biased region" description="Basic and acidic residues" evidence="5">
    <location>
        <begin position="555"/>
        <end position="571"/>
    </location>
</feature>
<dbReference type="GO" id="GO:0005730">
    <property type="term" value="C:nucleolus"/>
    <property type="evidence" value="ECO:0007669"/>
    <property type="project" value="TreeGrafter"/>
</dbReference>